<evidence type="ECO:0000313" key="8">
    <source>
        <dbReference type="EMBL" id="SDX86089.1"/>
    </source>
</evidence>
<comment type="subcellular location">
    <subcellularLocation>
        <location evidence="1">Cell membrane</location>
        <topology evidence="1">Multi-pass membrane protein</topology>
    </subcellularLocation>
</comment>
<keyword evidence="5 6" id="KW-0472">Membrane</keyword>
<dbReference type="EMBL" id="FNOW01000016">
    <property type="protein sequence ID" value="SDX86089.1"/>
    <property type="molecule type" value="Genomic_DNA"/>
</dbReference>
<dbReference type="Proteomes" id="UP000198672">
    <property type="component" value="Unassembled WGS sequence"/>
</dbReference>
<accession>A0A1H3F7F6</accession>
<keyword evidence="4 6" id="KW-1133">Transmembrane helix</keyword>
<dbReference type="STRING" id="61595.SAMN05421644_11643"/>
<dbReference type="RefSeq" id="WP_091333332.1">
    <property type="nucleotide sequence ID" value="NZ_FNOW01000016.1"/>
</dbReference>
<evidence type="ECO:0000256" key="2">
    <source>
        <dbReference type="ARBA" id="ARBA00022475"/>
    </source>
</evidence>
<keyword evidence="3 6" id="KW-0812">Transmembrane</keyword>
<feature type="transmembrane region" description="Helical" evidence="6">
    <location>
        <begin position="173"/>
        <end position="192"/>
    </location>
</feature>
<sequence>MMMLDWLVAAVADWSYAGIVLLMAIESSFIPFPSEVVLIPAGYLAQQGIMNPLLVLIASLLGSLIGAFVNYGLALWVGRPFLERYGRYVLISPPTLHKTDRFFARHGAISTFTGRLIPGIRQLISIPAGLARMPLIPFALYTALGAGLWSLVLIALGYVIGDNAALIREHLTLATSATLIGVALMLLIYVLWMRRRQPE</sequence>
<name>A0A1H3F7F6_ALLWA</name>
<feature type="transmembrane region" description="Helical" evidence="6">
    <location>
        <begin position="53"/>
        <end position="77"/>
    </location>
</feature>
<keyword evidence="2" id="KW-1003">Cell membrane</keyword>
<reference evidence="9" key="1">
    <citation type="submission" date="2016-10" db="EMBL/GenBank/DDBJ databases">
        <authorList>
            <person name="Varghese N."/>
            <person name="Submissions S."/>
        </authorList>
    </citation>
    <scope>NUCLEOTIDE SEQUENCE [LARGE SCALE GENOMIC DNA]</scope>
    <source>
        <strain evidence="9">DSM 173</strain>
    </source>
</reference>
<proteinExistence type="predicted"/>
<feature type="domain" description="VTT" evidence="7">
    <location>
        <begin position="32"/>
        <end position="158"/>
    </location>
</feature>
<evidence type="ECO:0000256" key="5">
    <source>
        <dbReference type="ARBA" id="ARBA00023136"/>
    </source>
</evidence>
<evidence type="ECO:0000256" key="6">
    <source>
        <dbReference type="SAM" id="Phobius"/>
    </source>
</evidence>
<dbReference type="InterPro" id="IPR032816">
    <property type="entry name" value="VTT_dom"/>
</dbReference>
<dbReference type="OrthoDB" id="9780918at2"/>
<gene>
    <name evidence="8" type="ORF">SAMN05421644_11643</name>
</gene>
<evidence type="ECO:0000256" key="1">
    <source>
        <dbReference type="ARBA" id="ARBA00004651"/>
    </source>
</evidence>
<keyword evidence="9" id="KW-1185">Reference proteome</keyword>
<protein>
    <submittedName>
        <fullName evidence="8">Membrane protein DedA, SNARE-associated domain</fullName>
    </submittedName>
</protein>
<dbReference type="PANTHER" id="PTHR42709">
    <property type="entry name" value="ALKALINE PHOSPHATASE LIKE PROTEIN"/>
    <property type="match status" value="1"/>
</dbReference>
<evidence type="ECO:0000313" key="9">
    <source>
        <dbReference type="Proteomes" id="UP000198672"/>
    </source>
</evidence>
<dbReference type="Pfam" id="PF09335">
    <property type="entry name" value="VTT_dom"/>
    <property type="match status" value="1"/>
</dbReference>
<feature type="transmembrane region" description="Helical" evidence="6">
    <location>
        <begin position="138"/>
        <end position="161"/>
    </location>
</feature>
<dbReference type="InterPro" id="IPR051311">
    <property type="entry name" value="DedA_domain"/>
</dbReference>
<evidence type="ECO:0000259" key="7">
    <source>
        <dbReference type="Pfam" id="PF09335"/>
    </source>
</evidence>
<evidence type="ECO:0000256" key="4">
    <source>
        <dbReference type="ARBA" id="ARBA00022989"/>
    </source>
</evidence>
<dbReference type="PANTHER" id="PTHR42709:SF6">
    <property type="entry name" value="UNDECAPRENYL PHOSPHATE TRANSPORTER A"/>
    <property type="match status" value="1"/>
</dbReference>
<dbReference type="AlphaFoldDB" id="A0A1H3F7F6"/>
<organism evidence="8 9">
    <name type="scientific">Allochromatium warmingii</name>
    <name type="common">Chromatium warmingii</name>
    <dbReference type="NCBI Taxonomy" id="61595"/>
    <lineage>
        <taxon>Bacteria</taxon>
        <taxon>Pseudomonadati</taxon>
        <taxon>Pseudomonadota</taxon>
        <taxon>Gammaproteobacteria</taxon>
        <taxon>Chromatiales</taxon>
        <taxon>Chromatiaceae</taxon>
        <taxon>Allochromatium</taxon>
    </lineage>
</organism>
<feature type="transmembrane region" description="Helical" evidence="6">
    <location>
        <begin position="7"/>
        <end position="25"/>
    </location>
</feature>
<evidence type="ECO:0000256" key="3">
    <source>
        <dbReference type="ARBA" id="ARBA00022692"/>
    </source>
</evidence>
<dbReference type="GO" id="GO:0005886">
    <property type="term" value="C:plasma membrane"/>
    <property type="evidence" value="ECO:0007669"/>
    <property type="project" value="UniProtKB-SubCell"/>
</dbReference>